<protein>
    <submittedName>
        <fullName evidence="1">Uncharacterized protein</fullName>
    </submittedName>
</protein>
<proteinExistence type="predicted"/>
<keyword evidence="2" id="KW-1185">Reference proteome</keyword>
<dbReference type="Proteomes" id="UP001497453">
    <property type="component" value="Chromosome 8"/>
</dbReference>
<evidence type="ECO:0000313" key="1">
    <source>
        <dbReference type="EMBL" id="CAL1715611.1"/>
    </source>
</evidence>
<dbReference type="EMBL" id="OZ037951">
    <property type="protein sequence ID" value="CAL1715611.1"/>
    <property type="molecule type" value="Genomic_DNA"/>
</dbReference>
<name>A0ABP1E6D2_9APHY</name>
<gene>
    <name evidence="1" type="ORF">GFSPODELE1_LOCUS10317</name>
</gene>
<sequence length="242" mass="27267">MPKLLQLCDPSEIAASRHVSYMQLGKSYCLTPAESPPDPQNASSSVWDERRLDVKLNDKALYCTEEQREAIRGIYAPGGGRIAEIFSETPASQADALTFLKDHKLDSESLEMLESRWSIASVVRWKRKGPPAVTVVRTTYQCVCGYNTASRQVGKKKRTENDVQVSKEWSRHAPYDFTSCLVHADITYIDVAPRIISRVIGWFQHNDACQKSLLVRYPAIPLHEHVIQVALRQLQRGLGLVS</sequence>
<evidence type="ECO:0000313" key="2">
    <source>
        <dbReference type="Proteomes" id="UP001497453"/>
    </source>
</evidence>
<organism evidence="1 2">
    <name type="scientific">Somion occarium</name>
    <dbReference type="NCBI Taxonomy" id="3059160"/>
    <lineage>
        <taxon>Eukaryota</taxon>
        <taxon>Fungi</taxon>
        <taxon>Dikarya</taxon>
        <taxon>Basidiomycota</taxon>
        <taxon>Agaricomycotina</taxon>
        <taxon>Agaricomycetes</taxon>
        <taxon>Polyporales</taxon>
        <taxon>Cerrenaceae</taxon>
        <taxon>Somion</taxon>
    </lineage>
</organism>
<reference evidence="2" key="1">
    <citation type="submission" date="2024-04" db="EMBL/GenBank/DDBJ databases">
        <authorList>
            <person name="Shaw F."/>
            <person name="Minotto A."/>
        </authorList>
    </citation>
    <scope>NUCLEOTIDE SEQUENCE [LARGE SCALE GENOMIC DNA]</scope>
</reference>
<accession>A0ABP1E6D2</accession>